<organism evidence="1 2">
    <name type="scientific">Racocetra fulgida</name>
    <dbReference type="NCBI Taxonomy" id="60492"/>
    <lineage>
        <taxon>Eukaryota</taxon>
        <taxon>Fungi</taxon>
        <taxon>Fungi incertae sedis</taxon>
        <taxon>Mucoromycota</taxon>
        <taxon>Glomeromycotina</taxon>
        <taxon>Glomeromycetes</taxon>
        <taxon>Diversisporales</taxon>
        <taxon>Gigasporaceae</taxon>
        <taxon>Racocetra</taxon>
    </lineage>
</organism>
<name>A0A9N9NNF8_9GLOM</name>
<dbReference type="AlphaFoldDB" id="A0A9N9NNF8"/>
<dbReference type="OrthoDB" id="2390173at2759"/>
<gene>
    <name evidence="1" type="ORF">RFULGI_LOCUS13336</name>
</gene>
<accession>A0A9N9NNF8</accession>
<protein>
    <submittedName>
        <fullName evidence="1">6595_t:CDS:1</fullName>
    </submittedName>
</protein>
<keyword evidence="2" id="KW-1185">Reference proteome</keyword>
<sequence>EINQPPSPSTSAIASSENELISSDDNDKFEISYKLIVKTAEGSSLLAKWFKESVSAIDEFLSSIHDKIVMLTKDDILVPTDYSIAFKTQREADAGTQLADV</sequence>
<reference evidence="1" key="1">
    <citation type="submission" date="2021-06" db="EMBL/GenBank/DDBJ databases">
        <authorList>
            <person name="Kallberg Y."/>
            <person name="Tangrot J."/>
            <person name="Rosling A."/>
        </authorList>
    </citation>
    <scope>NUCLEOTIDE SEQUENCE</scope>
    <source>
        <strain evidence="1">IN212</strain>
    </source>
</reference>
<proteinExistence type="predicted"/>
<dbReference type="Proteomes" id="UP000789396">
    <property type="component" value="Unassembled WGS sequence"/>
</dbReference>
<evidence type="ECO:0000313" key="2">
    <source>
        <dbReference type="Proteomes" id="UP000789396"/>
    </source>
</evidence>
<dbReference type="EMBL" id="CAJVPZ010034697">
    <property type="protein sequence ID" value="CAG8747345.1"/>
    <property type="molecule type" value="Genomic_DNA"/>
</dbReference>
<feature type="non-terminal residue" evidence="1">
    <location>
        <position position="1"/>
    </location>
</feature>
<evidence type="ECO:0000313" key="1">
    <source>
        <dbReference type="EMBL" id="CAG8747345.1"/>
    </source>
</evidence>
<comment type="caution">
    <text evidence="1">The sequence shown here is derived from an EMBL/GenBank/DDBJ whole genome shotgun (WGS) entry which is preliminary data.</text>
</comment>